<feature type="transmembrane region" description="Helical" evidence="1">
    <location>
        <begin position="7"/>
        <end position="32"/>
    </location>
</feature>
<dbReference type="GeneID" id="84230695"/>
<keyword evidence="1" id="KW-1133">Transmembrane helix</keyword>
<dbReference type="Proteomes" id="UP001183006">
    <property type="component" value="Chromosome"/>
</dbReference>
<reference evidence="3" key="1">
    <citation type="submission" date="2023-08" db="EMBL/GenBank/DDBJ databases">
        <title>Methanolobus mangrovi sp. nov. and Methanolobus sediminis sp. nov, two novel methylotrophic methanogens isolated from mangrove sediments in China.</title>
        <authorList>
            <person name="Zhou J."/>
        </authorList>
    </citation>
    <scope>NUCLEOTIDE SEQUENCE</scope>
    <source>
        <strain evidence="3">FTZ2</strain>
    </source>
</reference>
<keyword evidence="4" id="KW-1185">Reference proteome</keyword>
<evidence type="ECO:0000259" key="2">
    <source>
        <dbReference type="Pfam" id="PF18902"/>
    </source>
</evidence>
<feature type="transmembrane region" description="Helical" evidence="1">
    <location>
        <begin position="44"/>
        <end position="65"/>
    </location>
</feature>
<proteinExistence type="predicted"/>
<keyword evidence="1" id="KW-0472">Membrane</keyword>
<dbReference type="InterPro" id="IPR043717">
    <property type="entry name" value="DUF5658"/>
</dbReference>
<accession>A0AA51UGV0</accession>
<sequence>MSFVRDIIPVLILYIIGDTITTFYALGTGVFYEGNPILFHLFKIYGYSFLIPLKLGFIFLLYHVYRNADRYYWNITRYSVSCIGLLATASNMMAVLCH</sequence>
<dbReference type="RefSeq" id="WP_309307701.1">
    <property type="nucleotide sequence ID" value="NZ_CP133594.1"/>
</dbReference>
<feature type="transmembrane region" description="Helical" evidence="1">
    <location>
        <begin position="77"/>
        <end position="96"/>
    </location>
</feature>
<evidence type="ECO:0000313" key="3">
    <source>
        <dbReference type="EMBL" id="WMW21907.1"/>
    </source>
</evidence>
<gene>
    <name evidence="3" type="ORF">RE476_11100</name>
</gene>
<keyword evidence="1" id="KW-0812">Transmembrane</keyword>
<evidence type="ECO:0000256" key="1">
    <source>
        <dbReference type="SAM" id="Phobius"/>
    </source>
</evidence>
<dbReference type="KEGG" id="mmav:RE476_11100"/>
<organism evidence="3 4">
    <name type="scientific">Methanolobus mangrovi</name>
    <dbReference type="NCBI Taxonomy" id="3072977"/>
    <lineage>
        <taxon>Archaea</taxon>
        <taxon>Methanobacteriati</taxon>
        <taxon>Methanobacteriota</taxon>
        <taxon>Stenosarchaea group</taxon>
        <taxon>Methanomicrobia</taxon>
        <taxon>Methanosarcinales</taxon>
        <taxon>Methanosarcinaceae</taxon>
        <taxon>Methanolobus</taxon>
    </lineage>
</organism>
<name>A0AA51UGV0_9EURY</name>
<feature type="domain" description="DUF5658" evidence="2">
    <location>
        <begin position="10"/>
        <end position="95"/>
    </location>
</feature>
<dbReference type="AlphaFoldDB" id="A0AA51UGV0"/>
<dbReference type="Pfam" id="PF18902">
    <property type="entry name" value="DUF5658"/>
    <property type="match status" value="1"/>
</dbReference>
<dbReference type="EMBL" id="CP133594">
    <property type="protein sequence ID" value="WMW21907.1"/>
    <property type="molecule type" value="Genomic_DNA"/>
</dbReference>
<evidence type="ECO:0000313" key="4">
    <source>
        <dbReference type="Proteomes" id="UP001183006"/>
    </source>
</evidence>
<protein>
    <submittedName>
        <fullName evidence="3">DUF5658 family protein</fullName>
    </submittedName>
</protein>